<dbReference type="FunFam" id="3.30.750.24:FF:000024">
    <property type="entry name" value="Sulfate permease 2"/>
    <property type="match status" value="1"/>
</dbReference>
<reference evidence="8" key="1">
    <citation type="journal article" date="2012" name="MBio">
        <title>Comparative genome analysis of Trichophyton rubrum and related dermatophytes reveals candidate genes involved in infection.</title>
        <authorList>
            <person name="Martinez D.A."/>
            <person name="Oliver B.G."/>
            <person name="Graeser Y."/>
            <person name="Goldberg J.M."/>
            <person name="Li W."/>
            <person name="Martinez-Rossi N.M."/>
            <person name="Monod M."/>
            <person name="Shelest E."/>
            <person name="Barton R.C."/>
            <person name="Birch E."/>
            <person name="Brakhage A.A."/>
            <person name="Chen Z."/>
            <person name="Gurr S.J."/>
            <person name="Heiman D."/>
            <person name="Heitman J."/>
            <person name="Kosti I."/>
            <person name="Rossi A."/>
            <person name="Saif S."/>
            <person name="Samalova M."/>
            <person name="Saunders C.W."/>
            <person name="Shea T."/>
            <person name="Summerbell R.C."/>
            <person name="Xu J."/>
            <person name="Young S."/>
            <person name="Zeng Q."/>
            <person name="Birren B.W."/>
            <person name="Cuomo C.A."/>
            <person name="White T.C."/>
        </authorList>
    </citation>
    <scope>NUCLEOTIDE SEQUENCE [LARGE SCALE GENOMIC DNA]</scope>
    <source>
        <strain evidence="8">ATCC MYA-4605 / CBS 113480</strain>
    </source>
</reference>
<keyword evidence="3 5" id="KW-1133">Transmembrane helix</keyword>
<dbReference type="RefSeq" id="XP_002846132.1">
    <property type="nucleotide sequence ID" value="XM_002846086.1"/>
</dbReference>
<dbReference type="PROSITE" id="PS50801">
    <property type="entry name" value="STAS"/>
    <property type="match status" value="1"/>
</dbReference>
<dbReference type="NCBIfam" id="TIGR00815">
    <property type="entry name" value="sulP"/>
    <property type="match status" value="1"/>
</dbReference>
<dbReference type="InterPro" id="IPR036513">
    <property type="entry name" value="STAS_dom_sf"/>
</dbReference>
<dbReference type="OMA" id="IHNRWTK"/>
<dbReference type="eggNOG" id="KOG0236">
    <property type="taxonomic scope" value="Eukaryota"/>
</dbReference>
<feature type="transmembrane region" description="Helical" evidence="5">
    <location>
        <begin position="383"/>
        <end position="402"/>
    </location>
</feature>
<evidence type="ECO:0000256" key="2">
    <source>
        <dbReference type="ARBA" id="ARBA00022692"/>
    </source>
</evidence>
<dbReference type="PANTHER" id="PTHR11814">
    <property type="entry name" value="SULFATE TRANSPORTER"/>
    <property type="match status" value="1"/>
</dbReference>
<dbReference type="InterPro" id="IPR001902">
    <property type="entry name" value="SLC26A/SulP_fam"/>
</dbReference>
<evidence type="ECO:0000256" key="4">
    <source>
        <dbReference type="ARBA" id="ARBA00023136"/>
    </source>
</evidence>
<feature type="transmembrane region" description="Helical" evidence="5">
    <location>
        <begin position="414"/>
        <end position="436"/>
    </location>
</feature>
<dbReference type="GeneID" id="9224822"/>
<protein>
    <submittedName>
        <fullName evidence="7">Sulfate permease 2</fullName>
    </submittedName>
</protein>
<dbReference type="PROSITE" id="PS01130">
    <property type="entry name" value="SLC26A"/>
    <property type="match status" value="1"/>
</dbReference>
<sequence>MASESPEYQTKMQKLGAGVKKVLGLKDEFPVPTDPVTRGESTFSVQSAEMYFDRDPTTMDYFRELTPNGEDIVNYLISLFPFLNWITRYNVQWLVGDIVAGLTVGVVVVPQGMAYAKLAQLPVQFGLYSSFMGVLIYWFFATSKDITIGPVAVVSTLVGHIIDKAKIEYPDIAPEVIASAIGIVAGGIIAFIGLIRCGWIVDFIPLTAISAFMTGSALSIASGQVPSMLGLSGFNTRGTTYEVIIGSLKHLPSAKIDAAMGLTALFLLYFIRWACGFMAKRHPSKAKVYFFTSTLRAVFVILLYTFISFLVNRNHRKDPIFKILGIVPRGFQNAGVPVINSRVLSTFSGEIPASVIVLLLEHIAISKSFGRVNNYTINPSQELVAIGATNMLGPFLGGYPVTGSFSRTAIASKAGIRTPFGGVFTAMVVLLAIYALPAVFFYIPNSSLSAVIIHAVGDLITPPNVVYQFWKVSPIEVIVFLVGVFVAVFSTIENGIYATAAFSLGILLFRLVKAKGQFLGRVKVSSVVGDHVIDNDGKYGTFDDNTGIPGGTSSRNVFLPLSHNDGSNPEVQIEHALPGIFIYKFSEGFNYPNANGYLDDFVAHILSKTRRTNQNAYERLGDRPWNNPGPKRGETEASTADLPILKAIIMDFSSVNNVDVTCIQNLVDVREQLDRHAAPEVVQWHFAHVNNRWTKRALAAAGFGYPTSPAGSDLSAPRWKPVFSVANVDGSNSSTASLDIDPKHSGMARIHDEEIGTITPASQTPTEQVEICKDGVYHKEIEKVGGSRGAVVNSMNRPMFHVDLTSALQSATVNALQ</sequence>
<dbReference type="InterPro" id="IPR002645">
    <property type="entry name" value="STAS_dom"/>
</dbReference>
<dbReference type="VEuPathDB" id="FungiDB:MCYG_06001"/>
<dbReference type="GO" id="GO:0016020">
    <property type="term" value="C:membrane"/>
    <property type="evidence" value="ECO:0007669"/>
    <property type="project" value="UniProtKB-SubCell"/>
</dbReference>
<dbReference type="STRING" id="554155.C5FTH9"/>
<evidence type="ECO:0000313" key="7">
    <source>
        <dbReference type="EMBL" id="EEQ33182.1"/>
    </source>
</evidence>
<evidence type="ECO:0000313" key="8">
    <source>
        <dbReference type="Proteomes" id="UP000002035"/>
    </source>
</evidence>
<dbReference type="Proteomes" id="UP000002035">
    <property type="component" value="Unassembled WGS sequence"/>
</dbReference>
<evidence type="ECO:0000259" key="6">
    <source>
        <dbReference type="PROSITE" id="PS50801"/>
    </source>
</evidence>
<keyword evidence="2 5" id="KW-0812">Transmembrane</keyword>
<dbReference type="Gene3D" id="3.30.750.24">
    <property type="entry name" value="STAS domain"/>
    <property type="match status" value="1"/>
</dbReference>
<feature type="transmembrane region" description="Helical" evidence="5">
    <location>
        <begin position="176"/>
        <end position="196"/>
    </location>
</feature>
<feature type="domain" description="STAS" evidence="6">
    <location>
        <begin position="578"/>
        <end position="703"/>
    </location>
</feature>
<feature type="transmembrane region" description="Helical" evidence="5">
    <location>
        <begin position="258"/>
        <end position="276"/>
    </location>
</feature>
<feature type="transmembrane region" description="Helical" evidence="5">
    <location>
        <begin position="91"/>
        <end position="109"/>
    </location>
</feature>
<dbReference type="EMBL" id="DS995705">
    <property type="protein sequence ID" value="EEQ33182.1"/>
    <property type="molecule type" value="Genomic_DNA"/>
</dbReference>
<name>C5FTH9_ARTOC</name>
<organism evidence="7 8">
    <name type="scientific">Arthroderma otae (strain ATCC MYA-4605 / CBS 113480)</name>
    <name type="common">Microsporum canis</name>
    <dbReference type="NCBI Taxonomy" id="554155"/>
    <lineage>
        <taxon>Eukaryota</taxon>
        <taxon>Fungi</taxon>
        <taxon>Dikarya</taxon>
        <taxon>Ascomycota</taxon>
        <taxon>Pezizomycotina</taxon>
        <taxon>Eurotiomycetes</taxon>
        <taxon>Eurotiomycetidae</taxon>
        <taxon>Onygenales</taxon>
        <taxon>Arthrodermataceae</taxon>
        <taxon>Microsporum</taxon>
    </lineage>
</organism>
<dbReference type="InterPro" id="IPR011547">
    <property type="entry name" value="SLC26A/SulP_dom"/>
</dbReference>
<feature type="transmembrane region" description="Helical" evidence="5">
    <location>
        <begin position="203"/>
        <end position="221"/>
    </location>
</feature>
<proteinExistence type="predicted"/>
<comment type="subcellular location">
    <subcellularLocation>
        <location evidence="1">Membrane</location>
        <topology evidence="1">Multi-pass membrane protein</topology>
    </subcellularLocation>
</comment>
<gene>
    <name evidence="7" type="ORF">MCYG_06001</name>
</gene>
<dbReference type="HOGENOM" id="CLU_003182_8_1_1"/>
<feature type="transmembrane region" description="Helical" evidence="5">
    <location>
        <begin position="495"/>
        <end position="512"/>
    </location>
</feature>
<dbReference type="GO" id="GO:0008271">
    <property type="term" value="F:secondary active sulfate transmembrane transporter activity"/>
    <property type="evidence" value="ECO:0007669"/>
    <property type="project" value="InterPro"/>
</dbReference>
<feature type="transmembrane region" description="Helical" evidence="5">
    <location>
        <begin position="288"/>
        <end position="311"/>
    </location>
</feature>
<dbReference type="InterPro" id="IPR018045">
    <property type="entry name" value="S04_transporter_CS"/>
</dbReference>
<evidence type="ECO:0000256" key="5">
    <source>
        <dbReference type="SAM" id="Phobius"/>
    </source>
</evidence>
<keyword evidence="8" id="KW-1185">Reference proteome</keyword>
<accession>C5FTH9</accession>
<dbReference type="Pfam" id="PF00916">
    <property type="entry name" value="Sulfate_transp"/>
    <property type="match status" value="1"/>
</dbReference>
<dbReference type="AlphaFoldDB" id="C5FTH9"/>
<evidence type="ECO:0000256" key="3">
    <source>
        <dbReference type="ARBA" id="ARBA00022989"/>
    </source>
</evidence>
<feature type="transmembrane region" description="Helical" evidence="5">
    <location>
        <begin position="121"/>
        <end position="140"/>
    </location>
</feature>
<dbReference type="CDD" id="cd07042">
    <property type="entry name" value="STAS_SulP_like_sulfate_transporter"/>
    <property type="match status" value="1"/>
</dbReference>
<feature type="transmembrane region" description="Helical" evidence="5">
    <location>
        <begin position="472"/>
        <end position="489"/>
    </location>
</feature>
<dbReference type="OrthoDB" id="288203at2759"/>
<keyword evidence="4 5" id="KW-0472">Membrane</keyword>
<evidence type="ECO:0000256" key="1">
    <source>
        <dbReference type="ARBA" id="ARBA00004141"/>
    </source>
</evidence>